<evidence type="ECO:0000256" key="6">
    <source>
        <dbReference type="ARBA" id="ARBA00023316"/>
    </source>
</evidence>
<protein>
    <recommendedName>
        <fullName evidence="7">Endolytic murein transglycosylase</fullName>
        <ecNumber evidence="7">4.2.2.29</ecNumber>
    </recommendedName>
    <alternativeName>
        <fullName evidence="7">Peptidoglycan lytic transglycosylase</fullName>
    </alternativeName>
    <alternativeName>
        <fullName evidence="7">Peptidoglycan polymerization terminase</fullName>
    </alternativeName>
</protein>
<keyword evidence="4 7" id="KW-0472">Membrane</keyword>
<dbReference type="Gene3D" id="3.30.1490.480">
    <property type="entry name" value="Endolytic murein transglycosylase"/>
    <property type="match status" value="1"/>
</dbReference>
<dbReference type="EC" id="4.2.2.29" evidence="7"/>
<accession>A0ABS2NP45</accession>
<comment type="similarity">
    <text evidence="7">Belongs to the transglycosylase MltG family.</text>
</comment>
<evidence type="ECO:0000256" key="2">
    <source>
        <dbReference type="ARBA" id="ARBA00022692"/>
    </source>
</evidence>
<dbReference type="RefSeq" id="WP_204401180.1">
    <property type="nucleotide sequence ID" value="NZ_JAFBEE010000006.1"/>
</dbReference>
<proteinExistence type="inferred from homology"/>
<evidence type="ECO:0000256" key="4">
    <source>
        <dbReference type="ARBA" id="ARBA00023136"/>
    </source>
</evidence>
<comment type="function">
    <text evidence="7">Functions as a peptidoglycan terminase that cleaves nascent peptidoglycan strands endolytically to terminate their elongation.</text>
</comment>
<sequence>MKKIIYTLVFLMVLAITTLFLLPSYLSVASVKEPLEIVIPKGASTTYVANLLSEKKVVKSELWFKYKAKQAQVDRFIKPGTYVLTPDVTMDEIFQLLIKGAPETPVVLTIPEGFTIYQMAERMESIGLGTADEFLQATNTYFSDKGYSFDTEKLYFSLEGYLYPDTYHFTMNNTPADVVNRLAKTMEDIFTAEYQERAKELNLSIHEVLTIASLIEREAYNDEEKSIISGVIYNRIKKKMPLQIDATVIYGIGEGKEHITRVLNVHLEESSPFNTYRNPGLPPGPIAAPSKTSIYAALYPEDHNYLYYVLGKDGHVFGTTYKEHLKNVQDYRKIMKEKSNN</sequence>
<dbReference type="NCBIfam" id="TIGR00247">
    <property type="entry name" value="endolytic transglycosylase MltG"/>
    <property type="match status" value="1"/>
</dbReference>
<name>A0ABS2NP45_9FIRM</name>
<feature type="site" description="Important for catalytic activity" evidence="7">
    <location>
        <position position="218"/>
    </location>
</feature>
<dbReference type="InterPro" id="IPR003770">
    <property type="entry name" value="MLTG-like"/>
</dbReference>
<organism evidence="8 9">
    <name type="scientific">Alkaliphilus hydrothermalis</name>
    <dbReference type="NCBI Taxonomy" id="1482730"/>
    <lineage>
        <taxon>Bacteria</taxon>
        <taxon>Bacillati</taxon>
        <taxon>Bacillota</taxon>
        <taxon>Clostridia</taxon>
        <taxon>Peptostreptococcales</taxon>
        <taxon>Natronincolaceae</taxon>
        <taxon>Alkaliphilus</taxon>
    </lineage>
</organism>
<dbReference type="Proteomes" id="UP001314796">
    <property type="component" value="Unassembled WGS sequence"/>
</dbReference>
<evidence type="ECO:0000256" key="7">
    <source>
        <dbReference type="HAMAP-Rule" id="MF_02065"/>
    </source>
</evidence>
<keyword evidence="3 7" id="KW-1133">Transmembrane helix</keyword>
<comment type="caution">
    <text evidence="8">The sequence shown here is derived from an EMBL/GenBank/DDBJ whole genome shotgun (WGS) entry which is preliminary data.</text>
</comment>
<keyword evidence="1 7" id="KW-1003">Cell membrane</keyword>
<dbReference type="Gene3D" id="3.30.160.60">
    <property type="entry name" value="Classic Zinc Finger"/>
    <property type="match status" value="1"/>
</dbReference>
<evidence type="ECO:0000256" key="3">
    <source>
        <dbReference type="ARBA" id="ARBA00022989"/>
    </source>
</evidence>
<dbReference type="EMBL" id="JAFBEE010000006">
    <property type="protein sequence ID" value="MBM7614707.1"/>
    <property type="molecule type" value="Genomic_DNA"/>
</dbReference>
<keyword evidence="5 7" id="KW-0456">Lyase</keyword>
<dbReference type="Pfam" id="PF02618">
    <property type="entry name" value="YceG"/>
    <property type="match status" value="1"/>
</dbReference>
<evidence type="ECO:0000313" key="8">
    <source>
        <dbReference type="EMBL" id="MBM7614707.1"/>
    </source>
</evidence>
<reference evidence="8 9" key="1">
    <citation type="submission" date="2021-01" db="EMBL/GenBank/DDBJ databases">
        <title>Genomic Encyclopedia of Type Strains, Phase IV (KMG-IV): sequencing the most valuable type-strain genomes for metagenomic binning, comparative biology and taxonomic classification.</title>
        <authorList>
            <person name="Goeker M."/>
        </authorList>
    </citation>
    <scope>NUCLEOTIDE SEQUENCE [LARGE SCALE GENOMIC DNA]</scope>
    <source>
        <strain evidence="8 9">DSM 25890</strain>
    </source>
</reference>
<dbReference type="PANTHER" id="PTHR30518:SF2">
    <property type="entry name" value="ENDOLYTIC MUREIN TRANSGLYCOSYLASE"/>
    <property type="match status" value="1"/>
</dbReference>
<keyword evidence="6 7" id="KW-0961">Cell wall biogenesis/degradation</keyword>
<dbReference type="PANTHER" id="PTHR30518">
    <property type="entry name" value="ENDOLYTIC MUREIN TRANSGLYCOSYLASE"/>
    <property type="match status" value="1"/>
</dbReference>
<dbReference type="CDD" id="cd08010">
    <property type="entry name" value="MltG_like"/>
    <property type="match status" value="1"/>
</dbReference>
<gene>
    <name evidence="7" type="primary">mltG</name>
    <name evidence="8" type="ORF">JOC73_001221</name>
</gene>
<evidence type="ECO:0000256" key="5">
    <source>
        <dbReference type="ARBA" id="ARBA00023239"/>
    </source>
</evidence>
<keyword evidence="2 7" id="KW-0812">Transmembrane</keyword>
<keyword evidence="9" id="KW-1185">Reference proteome</keyword>
<evidence type="ECO:0000256" key="1">
    <source>
        <dbReference type="ARBA" id="ARBA00022475"/>
    </source>
</evidence>
<comment type="catalytic activity">
    <reaction evidence="7">
        <text>a peptidoglycan chain = a peptidoglycan chain with N-acetyl-1,6-anhydromuramyl-[peptide] at the reducing end + a peptidoglycan chain with N-acetylglucosamine at the non-reducing end.</text>
        <dbReference type="EC" id="4.2.2.29"/>
    </reaction>
</comment>
<evidence type="ECO:0000313" key="9">
    <source>
        <dbReference type="Proteomes" id="UP001314796"/>
    </source>
</evidence>
<dbReference type="HAMAP" id="MF_02065">
    <property type="entry name" value="MltG"/>
    <property type="match status" value="1"/>
</dbReference>